<dbReference type="AlphaFoldDB" id="A0A167GAJ3"/>
<comment type="caution">
    <text evidence="1">The sequence shown here is derived from an EMBL/GenBank/DDBJ whole genome shotgun (WGS) entry which is preliminary data.</text>
</comment>
<accession>A0A167GAJ3</accession>
<protein>
    <recommendedName>
        <fullName evidence="3">DUF2116 family Zn-ribbon domain-containing protein</fullName>
    </recommendedName>
</protein>
<evidence type="ECO:0000313" key="2">
    <source>
        <dbReference type="Proteomes" id="UP000077013"/>
    </source>
</evidence>
<keyword evidence="2" id="KW-1185">Reference proteome</keyword>
<dbReference type="Proteomes" id="UP000077013">
    <property type="component" value="Unassembled WGS sequence"/>
</dbReference>
<name>A0A167GAJ3_9FLAO</name>
<proteinExistence type="predicted"/>
<gene>
    <name evidence="1" type="ORF">ULVI_12875</name>
</gene>
<dbReference type="OrthoDB" id="5187906at2"/>
<reference evidence="1 2" key="1">
    <citation type="submission" date="2016-02" db="EMBL/GenBank/DDBJ databases">
        <title>Ulvibacter sp. LPB0005, isolated from Thais luteostoma.</title>
        <authorList>
            <person name="Shin S.-K."/>
            <person name="Yi H."/>
        </authorList>
    </citation>
    <scope>NUCLEOTIDE SEQUENCE [LARGE SCALE GENOMIC DNA]</scope>
    <source>
        <strain evidence="1 2">LPB0005</strain>
    </source>
</reference>
<organism evidence="1 2">
    <name type="scientific">Cochleicola gelatinilyticus</name>
    <dbReference type="NCBI Taxonomy" id="1763537"/>
    <lineage>
        <taxon>Bacteria</taxon>
        <taxon>Pseudomonadati</taxon>
        <taxon>Bacteroidota</taxon>
        <taxon>Flavobacteriia</taxon>
        <taxon>Flavobacteriales</taxon>
        <taxon>Flavobacteriaceae</taxon>
        <taxon>Cochleicola</taxon>
    </lineage>
</organism>
<evidence type="ECO:0000313" key="1">
    <source>
        <dbReference type="EMBL" id="OAB77387.1"/>
    </source>
</evidence>
<evidence type="ECO:0008006" key="3">
    <source>
        <dbReference type="Google" id="ProtNLM"/>
    </source>
</evidence>
<sequence length="128" mass="15485">MQDTNFDKTQKNPRTCKICSSKIYGRKDKIFCSVRCKNYYHVNLRRVTRISAVQIDRILHRNRSILLELLGKNRIQKKIPRLILANKNFKFNYLTHFHVNSKGKMYHYIYDFAWVSFSDDEVLILRKR</sequence>
<dbReference type="EMBL" id="LRXL01000049">
    <property type="protein sequence ID" value="OAB77387.1"/>
    <property type="molecule type" value="Genomic_DNA"/>
</dbReference>